<evidence type="ECO:0000313" key="2">
    <source>
        <dbReference type="Proteomes" id="UP000544872"/>
    </source>
</evidence>
<dbReference type="EMBL" id="JACIIX010000006">
    <property type="protein sequence ID" value="MBB6210622.1"/>
    <property type="molecule type" value="Genomic_DNA"/>
</dbReference>
<dbReference type="RefSeq" id="WP_184263444.1">
    <property type="nucleotide sequence ID" value="NZ_JACIIX010000006.1"/>
</dbReference>
<gene>
    <name evidence="1" type="ORF">FHS48_002038</name>
</gene>
<name>A0A7W9ZFN2_NOVIT</name>
<dbReference type="Proteomes" id="UP000544872">
    <property type="component" value="Unassembled WGS sequence"/>
</dbReference>
<sequence>MPSIPTASHACTLFSLTMESRHGSAWRVSIDPAQMIHLAEEIVIGFGGHLKDANLWRFPDGSHVSIGAYGVRREEPLAAVAAA</sequence>
<accession>A0A7W9ZFN2</accession>
<keyword evidence="2" id="KW-1185">Reference proteome</keyword>
<comment type="caution">
    <text evidence="1">The sequence shown here is derived from an EMBL/GenBank/DDBJ whole genome shotgun (WGS) entry which is preliminary data.</text>
</comment>
<organism evidence="1 2">
    <name type="scientific">Novispirillum itersonii</name>
    <name type="common">Aquaspirillum itersonii</name>
    <dbReference type="NCBI Taxonomy" id="189"/>
    <lineage>
        <taxon>Bacteria</taxon>
        <taxon>Pseudomonadati</taxon>
        <taxon>Pseudomonadota</taxon>
        <taxon>Alphaproteobacteria</taxon>
        <taxon>Rhodospirillales</taxon>
        <taxon>Novispirillaceae</taxon>
        <taxon>Novispirillum</taxon>
    </lineage>
</organism>
<evidence type="ECO:0000313" key="1">
    <source>
        <dbReference type="EMBL" id="MBB6210622.1"/>
    </source>
</evidence>
<dbReference type="AlphaFoldDB" id="A0A7W9ZFN2"/>
<proteinExistence type="predicted"/>
<protein>
    <submittedName>
        <fullName evidence="1">Uncharacterized protein</fullName>
    </submittedName>
</protein>
<reference evidence="1 2" key="1">
    <citation type="submission" date="2020-08" db="EMBL/GenBank/DDBJ databases">
        <title>Genomic Encyclopedia of Type Strains, Phase IV (KMG-IV): sequencing the most valuable type-strain genomes for metagenomic binning, comparative biology and taxonomic classification.</title>
        <authorList>
            <person name="Goeker M."/>
        </authorList>
    </citation>
    <scope>NUCLEOTIDE SEQUENCE [LARGE SCALE GENOMIC DNA]</scope>
    <source>
        <strain evidence="1 2">DSM 11590</strain>
    </source>
</reference>